<proteinExistence type="predicted"/>
<sequence>MLYTLKGNLIGVKCDDHFMPLANTTVRLYRSRANVEEATVLVAAQAKETFQLIDEKGIKAKEKQLLAETKTDESGNYIFQIDGDKSKYKGEAVEFDIHYAEIPDYGQEDTSKPKNFKPFQATLNVIQPKWRETNNGLEASWNYRISNRIWCRILSILDIWVICGILTNCETQQALSGIEVQAMDDDIISDDLLGTALTDANGHFCIYYRSKDFKKTFLSPLINVETPLFPWGNGPDIYFKFAFAGTVFSEEPPSRARQADRENVGNCFCVRLCLKDQPDGGNGTEPVGYFFAIGELRRYNSILNINPANGKTIGKPTASWNDLAFYNNLALVGAITEKLNGQPMEYKFQYTELANPTDPVPGAPGAWTDVIPSQIANTVIGYGWRLTPLFEYEDIAINAIGSQIPVSFNGNWIEVPQSGTLPMGYNLVLNNNGPLIKLISTTIANTPVDMGGLVPGNSTTTINPLQQNRYFSLRMVKREAGNSASEVVAGVSRPLAVFNTKYLNVPQRGSWLPTTNSNELGVASIDLEELATAGGCSTISDSLTVKYTAANPNLGVVSLGMTGPGGPHNFAPIVFPSPGEEAHGTSAYTGDVTALPNCSYEVRLNAELKLTNGESQHDGIWDRVLFCK</sequence>
<dbReference type="Gene3D" id="2.60.40.3330">
    <property type="match status" value="1"/>
</dbReference>
<keyword evidence="2" id="KW-1185">Reference proteome</keyword>
<gene>
    <name evidence="1" type="ORF">G9Q97_18625</name>
</gene>
<dbReference type="Proteomes" id="UP000649799">
    <property type="component" value="Unassembled WGS sequence"/>
</dbReference>
<comment type="caution">
    <text evidence="1">The sequence shown here is derived from an EMBL/GenBank/DDBJ whole genome shotgun (WGS) entry which is preliminary data.</text>
</comment>
<dbReference type="EMBL" id="JAANYN010000008">
    <property type="protein sequence ID" value="NHE58830.1"/>
    <property type="molecule type" value="Genomic_DNA"/>
</dbReference>
<reference evidence="1 2" key="1">
    <citation type="submission" date="2020-03" db="EMBL/GenBank/DDBJ databases">
        <title>Cyclobacterium plantarum sp. nov., a marine bacterium isolated from a coastal-marine wetland.</title>
        <authorList>
            <person name="Sanchez-Porro C."/>
            <person name="Ventosa A."/>
            <person name="Amoozegar M."/>
        </authorList>
    </citation>
    <scope>NUCLEOTIDE SEQUENCE [LARGE SCALE GENOMIC DNA]</scope>
    <source>
        <strain evidence="1 2">GBPx2</strain>
    </source>
</reference>
<name>A0ABX0HA97_9BACT</name>
<organism evidence="1 2">
    <name type="scientific">Cyclobacterium plantarum</name>
    <dbReference type="NCBI Taxonomy" id="2716263"/>
    <lineage>
        <taxon>Bacteria</taxon>
        <taxon>Pseudomonadati</taxon>
        <taxon>Bacteroidota</taxon>
        <taxon>Cytophagia</taxon>
        <taxon>Cytophagales</taxon>
        <taxon>Cyclobacteriaceae</taxon>
        <taxon>Cyclobacterium</taxon>
    </lineage>
</organism>
<evidence type="ECO:0000313" key="2">
    <source>
        <dbReference type="Proteomes" id="UP000649799"/>
    </source>
</evidence>
<accession>A0ABX0HA97</accession>
<dbReference type="InterPro" id="IPR038479">
    <property type="entry name" value="Transthyretin-like_sf"/>
</dbReference>
<evidence type="ECO:0000313" key="1">
    <source>
        <dbReference type="EMBL" id="NHE58830.1"/>
    </source>
</evidence>
<dbReference type="RefSeq" id="WP_166149576.1">
    <property type="nucleotide sequence ID" value="NZ_JAANYN010000008.1"/>
</dbReference>
<protein>
    <submittedName>
        <fullName evidence="1">Uncharacterized protein</fullName>
    </submittedName>
</protein>